<dbReference type="Pfam" id="PF10040">
    <property type="entry name" value="CRISPR_Cas6"/>
    <property type="match status" value="1"/>
</dbReference>
<keyword evidence="3" id="KW-1185">Reference proteome</keyword>
<evidence type="ECO:0000313" key="2">
    <source>
        <dbReference type="EMBL" id="TSE27364.1"/>
    </source>
</evidence>
<dbReference type="AlphaFoldDB" id="A0A554WUW3"/>
<protein>
    <submittedName>
        <fullName evidence="2">CRISPR-associated endoribonuclease Cas6</fullName>
    </submittedName>
</protein>
<proteinExistence type="predicted"/>
<gene>
    <name evidence="2" type="ORF">Tsedi_00197</name>
</gene>
<dbReference type="Proteomes" id="UP000320225">
    <property type="component" value="Unassembled WGS sequence"/>
</dbReference>
<evidence type="ECO:0000259" key="1">
    <source>
        <dbReference type="Pfam" id="PF10040"/>
    </source>
</evidence>
<evidence type="ECO:0000313" key="3">
    <source>
        <dbReference type="Proteomes" id="UP000320225"/>
    </source>
</evidence>
<sequence length="132" mass="15244">MAITPLRLQHQGKPLRPEELSVRTLLLTALRRASLMSELHMDRKIQVDVKGLLELVPQMRDQRDALTWRDWTRYSSRQGREMILGGVVGPWILTAPSWSKAWSWLWLGQWLHLGKNVTMGLGQYHLEVCSCG</sequence>
<reference evidence="2 3" key="1">
    <citation type="submission" date="2019-07" db="EMBL/GenBank/DDBJ databases">
        <title>Tepidimonas sediminis YIM 72259 draft genome.</title>
        <authorList>
            <person name="Da Costa M.S."/>
            <person name="Froufe H.J.C."/>
            <person name="Egas C."/>
            <person name="Albuquerque L."/>
        </authorList>
    </citation>
    <scope>NUCLEOTIDE SEQUENCE [LARGE SCALE GENOMIC DNA]</scope>
    <source>
        <strain evidence="2 3">YIM 72259</strain>
    </source>
</reference>
<dbReference type="InterPro" id="IPR019267">
    <property type="entry name" value="CRISPR-assoc_Cas6_C"/>
</dbReference>
<feature type="domain" description="CRISPR-associated protein Cas6 C-terminal" evidence="1">
    <location>
        <begin position="3"/>
        <end position="124"/>
    </location>
</feature>
<comment type="caution">
    <text evidence="2">The sequence shown here is derived from an EMBL/GenBank/DDBJ whole genome shotgun (WGS) entry which is preliminary data.</text>
</comment>
<organism evidence="2 3">
    <name type="scientific">Tepidimonas sediminis</name>
    <dbReference type="NCBI Taxonomy" id="2588941"/>
    <lineage>
        <taxon>Bacteria</taxon>
        <taxon>Pseudomonadati</taxon>
        <taxon>Pseudomonadota</taxon>
        <taxon>Betaproteobacteria</taxon>
        <taxon>Burkholderiales</taxon>
        <taxon>Tepidimonas</taxon>
    </lineage>
</organism>
<accession>A0A554WUW3</accession>
<dbReference type="EMBL" id="VJND01000001">
    <property type="protein sequence ID" value="TSE27364.1"/>
    <property type="molecule type" value="Genomic_DNA"/>
</dbReference>
<name>A0A554WUW3_9BURK</name>